<evidence type="ECO:0000313" key="3">
    <source>
        <dbReference type="Proteomes" id="UP001314903"/>
    </source>
</evidence>
<protein>
    <submittedName>
        <fullName evidence="2">Imidazolonepropionase-like amidohydrolase</fullName>
    </submittedName>
</protein>
<reference evidence="2 3" key="1">
    <citation type="submission" date="2021-03" db="EMBL/GenBank/DDBJ databases">
        <title>Genomic Encyclopedia of Type Strains, Phase IV (KMG-IV): sequencing the most valuable type-strain genomes for metagenomic binning, comparative biology and taxonomic classification.</title>
        <authorList>
            <person name="Goeker M."/>
        </authorList>
    </citation>
    <scope>NUCLEOTIDE SEQUENCE [LARGE SCALE GENOMIC DNA]</scope>
    <source>
        <strain evidence="2 3">DSM 27512</strain>
    </source>
</reference>
<dbReference type="CDD" id="cd01309">
    <property type="entry name" value="Met_dep_hydrolase_C"/>
    <property type="match status" value="1"/>
</dbReference>
<dbReference type="Proteomes" id="UP001314903">
    <property type="component" value="Unassembled WGS sequence"/>
</dbReference>
<dbReference type="InterPro" id="IPR006680">
    <property type="entry name" value="Amidohydro-rel"/>
</dbReference>
<dbReference type="PANTHER" id="PTHR43135:SF3">
    <property type="entry name" value="ALPHA-D-RIBOSE 1-METHYLPHOSPHONATE 5-TRIPHOSPHATE DIPHOSPHATASE"/>
    <property type="match status" value="1"/>
</dbReference>
<dbReference type="Gene3D" id="3.20.20.140">
    <property type="entry name" value="Metal-dependent hydrolases"/>
    <property type="match status" value="1"/>
</dbReference>
<sequence>MILIKNAKIYTMSERVIEKGDILIENGKIKEIGTNLDYQAKVIDATGKLVFPGFIDAHCHIGMWEEGIGFEGADGNEMTDPITPHLRAIDGINPMDEAFENALKGGVTSAATGPGSANVIGGTFAVIKLYGKRVDEMIMIENHSMKCAFGENPKRVYAEKNTMPTTRMGTAAKLRETLAKAFEYKAKKEAAKEDETKMPAYDIKLEAMLPVVNKEIPLKAHAHRADDIFTAIRIAKEFGVKLTLEHCTEGHLIAKELSKEGYSAIIGPTFGNKPKFELKNKSFETPKVLVEAGVKIAIMTDSPVIPLENLPMCSALAYKSGLDEMEALKAISISAAEILGIEDRVGSIEVGKDADLVIWDNHPFDLQSNVEYTIVNGEIAYKRKNM</sequence>
<dbReference type="InterPro" id="IPR011059">
    <property type="entry name" value="Metal-dep_hydrolase_composite"/>
</dbReference>
<dbReference type="Pfam" id="PF01979">
    <property type="entry name" value="Amidohydro_1"/>
    <property type="match status" value="1"/>
</dbReference>
<proteinExistence type="predicted"/>
<dbReference type="InterPro" id="IPR051781">
    <property type="entry name" value="Metallo-dep_Hydrolase"/>
</dbReference>
<feature type="domain" description="Amidohydrolase-related" evidence="1">
    <location>
        <begin position="49"/>
        <end position="379"/>
    </location>
</feature>
<comment type="caution">
    <text evidence="2">The sequence shown here is derived from an EMBL/GenBank/DDBJ whole genome shotgun (WGS) entry which is preliminary data.</text>
</comment>
<dbReference type="EMBL" id="JAGGLI010000017">
    <property type="protein sequence ID" value="MBP2027854.1"/>
    <property type="molecule type" value="Genomic_DNA"/>
</dbReference>
<keyword evidence="3" id="KW-1185">Reference proteome</keyword>
<dbReference type="InterPro" id="IPR032466">
    <property type="entry name" value="Metal_Hydrolase"/>
</dbReference>
<evidence type="ECO:0000313" key="2">
    <source>
        <dbReference type="EMBL" id="MBP2027854.1"/>
    </source>
</evidence>
<dbReference type="RefSeq" id="WP_209660916.1">
    <property type="nucleotide sequence ID" value="NZ_JAGGLI010000017.1"/>
</dbReference>
<evidence type="ECO:0000259" key="1">
    <source>
        <dbReference type="Pfam" id="PF01979"/>
    </source>
</evidence>
<dbReference type="Gene3D" id="2.30.40.10">
    <property type="entry name" value="Urease, subunit C, domain 1"/>
    <property type="match status" value="1"/>
</dbReference>
<accession>A0ABS4KJ97</accession>
<organism evidence="2 3">
    <name type="scientific">Acetoanaerobium pronyense</name>
    <dbReference type="NCBI Taxonomy" id="1482736"/>
    <lineage>
        <taxon>Bacteria</taxon>
        <taxon>Bacillati</taxon>
        <taxon>Bacillota</taxon>
        <taxon>Clostridia</taxon>
        <taxon>Peptostreptococcales</taxon>
        <taxon>Filifactoraceae</taxon>
        <taxon>Acetoanaerobium</taxon>
    </lineage>
</organism>
<dbReference type="SUPFAM" id="SSF51338">
    <property type="entry name" value="Composite domain of metallo-dependent hydrolases"/>
    <property type="match status" value="1"/>
</dbReference>
<gene>
    <name evidence="2" type="ORF">J2Z35_001652</name>
</gene>
<name>A0ABS4KJ97_9FIRM</name>
<dbReference type="PANTHER" id="PTHR43135">
    <property type="entry name" value="ALPHA-D-RIBOSE 1-METHYLPHOSPHONATE 5-TRIPHOSPHATE DIPHOSPHATASE"/>
    <property type="match status" value="1"/>
</dbReference>
<dbReference type="SUPFAM" id="SSF51556">
    <property type="entry name" value="Metallo-dependent hydrolases"/>
    <property type="match status" value="1"/>
</dbReference>